<evidence type="ECO:0000313" key="2">
    <source>
        <dbReference type="Proteomes" id="UP000316621"/>
    </source>
</evidence>
<proteinExistence type="predicted"/>
<reference evidence="1 2" key="1">
    <citation type="journal article" date="2018" name="Science">
        <title>The opium poppy genome and morphinan production.</title>
        <authorList>
            <person name="Guo L."/>
            <person name="Winzer T."/>
            <person name="Yang X."/>
            <person name="Li Y."/>
            <person name="Ning Z."/>
            <person name="He Z."/>
            <person name="Teodor R."/>
            <person name="Lu Y."/>
            <person name="Bowser T.A."/>
            <person name="Graham I.A."/>
            <person name="Ye K."/>
        </authorList>
    </citation>
    <scope>NUCLEOTIDE SEQUENCE [LARGE SCALE GENOMIC DNA]</scope>
    <source>
        <strain evidence="2">cv. HN1</strain>
        <tissue evidence="1">Leaves</tissue>
    </source>
</reference>
<name>A0A4Y7KSR7_PAPSO</name>
<sequence>MSPDIPDTSLPRSLENKTYFSCLLQQIIVLLRLPNGTSVLTVSRARKVTNGLMDMQLIRFFTLQHPMEFWDVKENPKIVLVLGLITRYDGGKVSNQDYCWGIHKLQQDINLKLQLTLATSTECTFGIHIFTIPMHALAVGSGNFVTSKTKSFAMYGVILERKNKRTRGIRLGEIVRRRNTVIGVVPRSPRMDPEEARIYQRFDLGTSLSLSVIPKLNTQNLYLNDATMKRQARVSIMLLDCKDSQGANTYQDSHLSLKYVVDAEGNFHLGAY</sequence>
<organism evidence="1 2">
    <name type="scientific">Papaver somniferum</name>
    <name type="common">Opium poppy</name>
    <dbReference type="NCBI Taxonomy" id="3469"/>
    <lineage>
        <taxon>Eukaryota</taxon>
        <taxon>Viridiplantae</taxon>
        <taxon>Streptophyta</taxon>
        <taxon>Embryophyta</taxon>
        <taxon>Tracheophyta</taxon>
        <taxon>Spermatophyta</taxon>
        <taxon>Magnoliopsida</taxon>
        <taxon>Ranunculales</taxon>
        <taxon>Papaveraceae</taxon>
        <taxon>Papaveroideae</taxon>
        <taxon>Papaver</taxon>
    </lineage>
</organism>
<accession>A0A4Y7KSR7</accession>
<dbReference type="Proteomes" id="UP000316621">
    <property type="component" value="Chromosome 8"/>
</dbReference>
<dbReference type="AlphaFoldDB" id="A0A4Y7KSR7"/>
<dbReference type="EMBL" id="CM010722">
    <property type="protein sequence ID" value="RZC75208.1"/>
    <property type="molecule type" value="Genomic_DNA"/>
</dbReference>
<evidence type="ECO:0000313" key="1">
    <source>
        <dbReference type="EMBL" id="RZC75208.1"/>
    </source>
</evidence>
<protein>
    <submittedName>
        <fullName evidence="1">Uncharacterized protein</fullName>
    </submittedName>
</protein>
<keyword evidence="2" id="KW-1185">Reference proteome</keyword>
<dbReference type="Gramene" id="RZC75208">
    <property type="protein sequence ID" value="RZC75208"/>
    <property type="gene ID" value="C5167_050691"/>
</dbReference>
<gene>
    <name evidence="1" type="ORF">C5167_050691</name>
</gene>